<organism evidence="1">
    <name type="scientific">marine sediment metagenome</name>
    <dbReference type="NCBI Taxonomy" id="412755"/>
    <lineage>
        <taxon>unclassified sequences</taxon>
        <taxon>metagenomes</taxon>
        <taxon>ecological metagenomes</taxon>
    </lineage>
</organism>
<comment type="caution">
    <text evidence="1">The sequence shown here is derived from an EMBL/GenBank/DDBJ whole genome shotgun (WGS) entry which is preliminary data.</text>
</comment>
<gene>
    <name evidence="1" type="ORF">LCGC14_2691410</name>
</gene>
<protein>
    <submittedName>
        <fullName evidence="1">Uncharacterized protein</fullName>
    </submittedName>
</protein>
<dbReference type="AlphaFoldDB" id="A0A0F9A5W7"/>
<name>A0A0F9A5W7_9ZZZZ</name>
<dbReference type="EMBL" id="LAZR01047709">
    <property type="protein sequence ID" value="KKK93585.1"/>
    <property type="molecule type" value="Genomic_DNA"/>
</dbReference>
<proteinExistence type="predicted"/>
<accession>A0A0F9A5W7</accession>
<sequence length="67" mass="7689">MKTVKRLVHKSEILESKSSTVNCSATPSLVIEIDLLRDELNFRSRSEFVYQAVLYFIKTHADSNISE</sequence>
<evidence type="ECO:0000313" key="1">
    <source>
        <dbReference type="EMBL" id="KKK93585.1"/>
    </source>
</evidence>
<reference evidence="1" key="1">
    <citation type="journal article" date="2015" name="Nature">
        <title>Complex archaea that bridge the gap between prokaryotes and eukaryotes.</title>
        <authorList>
            <person name="Spang A."/>
            <person name="Saw J.H."/>
            <person name="Jorgensen S.L."/>
            <person name="Zaremba-Niedzwiedzka K."/>
            <person name="Martijn J."/>
            <person name="Lind A.E."/>
            <person name="van Eijk R."/>
            <person name="Schleper C."/>
            <person name="Guy L."/>
            <person name="Ettema T.J."/>
        </authorList>
    </citation>
    <scope>NUCLEOTIDE SEQUENCE</scope>
</reference>